<dbReference type="SUPFAM" id="SSF53448">
    <property type="entry name" value="Nucleotide-diphospho-sugar transferases"/>
    <property type="match status" value="1"/>
</dbReference>
<dbReference type="RefSeq" id="WP_145268885.1">
    <property type="nucleotide sequence ID" value="NZ_CP036272.1"/>
</dbReference>
<dbReference type="CDD" id="cd06420">
    <property type="entry name" value="GT2_Chondriotin_Pol_N"/>
    <property type="match status" value="1"/>
</dbReference>
<reference evidence="2 3" key="1">
    <citation type="submission" date="2019-02" db="EMBL/GenBank/DDBJ databases">
        <title>Deep-cultivation of Planctomycetes and their phenomic and genomic characterization uncovers novel biology.</title>
        <authorList>
            <person name="Wiegand S."/>
            <person name="Jogler M."/>
            <person name="Boedeker C."/>
            <person name="Pinto D."/>
            <person name="Vollmers J."/>
            <person name="Rivas-Marin E."/>
            <person name="Kohn T."/>
            <person name="Peeters S.H."/>
            <person name="Heuer A."/>
            <person name="Rast P."/>
            <person name="Oberbeckmann S."/>
            <person name="Bunk B."/>
            <person name="Jeske O."/>
            <person name="Meyerdierks A."/>
            <person name="Storesund J.E."/>
            <person name="Kallscheuer N."/>
            <person name="Luecker S."/>
            <person name="Lage O.M."/>
            <person name="Pohl T."/>
            <person name="Merkel B.J."/>
            <person name="Hornburger P."/>
            <person name="Mueller R.-W."/>
            <person name="Bruemmer F."/>
            <person name="Labrenz M."/>
            <person name="Spormann A.M."/>
            <person name="Op den Camp H."/>
            <person name="Overmann J."/>
            <person name="Amann R."/>
            <person name="Jetten M.S.M."/>
            <person name="Mascher T."/>
            <person name="Medema M.H."/>
            <person name="Devos D.P."/>
            <person name="Kaster A.-K."/>
            <person name="Ovreas L."/>
            <person name="Rohde M."/>
            <person name="Galperin M.Y."/>
            <person name="Jogler C."/>
        </authorList>
    </citation>
    <scope>NUCLEOTIDE SEQUENCE [LARGE SCALE GENOMIC DNA]</scope>
    <source>
        <strain evidence="2 3">SV_7m_r</strain>
    </source>
</reference>
<dbReference type="Gene3D" id="3.90.550.10">
    <property type="entry name" value="Spore Coat Polysaccharide Biosynthesis Protein SpsA, Chain A"/>
    <property type="match status" value="1"/>
</dbReference>
<dbReference type="InterPro" id="IPR001173">
    <property type="entry name" value="Glyco_trans_2-like"/>
</dbReference>
<name>A0A517SPH5_9BACT</name>
<sequence length="300" mass="34338">MFRRPSMISVIVSTYNMPLWLEKTLMGYCQQDFQNFEIIVADDGSTDETAAVVQHFRKRMKQPIQHVWHPDDGFQKCKILNQAILAARGDYLLFSDGDCIPRSDFVATHFRQAAPGRFLSGGYYKLPMSISERIGEQEINTGQAFSLPWLWQHGLSKTPRNLRLQARGVVAGVCNRMTTTRPTWNGHNASGWTDDIHFVNGFDERMRYGGEDRELGERLENLGIRGKQIRYQAICVHLDHSRGYVSDEDWQRNEAIRKATREQKRTFTAHGIRQGQAVDQDGFQQDALQQGHRVVPPTAA</sequence>
<proteinExistence type="predicted"/>
<evidence type="ECO:0000313" key="2">
    <source>
        <dbReference type="EMBL" id="QDT58022.1"/>
    </source>
</evidence>
<protein>
    <submittedName>
        <fullName evidence="2">Chondroitin synthase</fullName>
    </submittedName>
</protein>
<dbReference type="PANTHER" id="PTHR43685">
    <property type="entry name" value="GLYCOSYLTRANSFERASE"/>
    <property type="match status" value="1"/>
</dbReference>
<dbReference type="Pfam" id="PF00535">
    <property type="entry name" value="Glycos_transf_2"/>
    <property type="match status" value="1"/>
</dbReference>
<accession>A0A517SPH5</accession>
<dbReference type="InterPro" id="IPR050834">
    <property type="entry name" value="Glycosyltransf_2"/>
</dbReference>
<dbReference type="AlphaFoldDB" id="A0A517SPH5"/>
<evidence type="ECO:0000259" key="1">
    <source>
        <dbReference type="Pfam" id="PF00535"/>
    </source>
</evidence>
<dbReference type="EMBL" id="CP036272">
    <property type="protein sequence ID" value="QDT58022.1"/>
    <property type="molecule type" value="Genomic_DNA"/>
</dbReference>
<dbReference type="OrthoDB" id="9784574at2"/>
<keyword evidence="3" id="KW-1185">Reference proteome</keyword>
<dbReference type="InterPro" id="IPR029044">
    <property type="entry name" value="Nucleotide-diphossugar_trans"/>
</dbReference>
<evidence type="ECO:0000313" key="3">
    <source>
        <dbReference type="Proteomes" id="UP000315003"/>
    </source>
</evidence>
<dbReference type="Proteomes" id="UP000315003">
    <property type="component" value="Chromosome"/>
</dbReference>
<dbReference type="PANTHER" id="PTHR43685:SF3">
    <property type="entry name" value="SLR2126 PROTEIN"/>
    <property type="match status" value="1"/>
</dbReference>
<organism evidence="2 3">
    <name type="scientific">Stieleria bergensis</name>
    <dbReference type="NCBI Taxonomy" id="2528025"/>
    <lineage>
        <taxon>Bacteria</taxon>
        <taxon>Pseudomonadati</taxon>
        <taxon>Planctomycetota</taxon>
        <taxon>Planctomycetia</taxon>
        <taxon>Pirellulales</taxon>
        <taxon>Pirellulaceae</taxon>
        <taxon>Stieleria</taxon>
    </lineage>
</organism>
<gene>
    <name evidence="2" type="primary">kfoC_1</name>
    <name evidence="2" type="ORF">SV7mr_05110</name>
</gene>
<feature type="domain" description="Glycosyltransferase 2-like" evidence="1">
    <location>
        <begin position="9"/>
        <end position="110"/>
    </location>
</feature>